<dbReference type="SUPFAM" id="SSF51735">
    <property type="entry name" value="NAD(P)-binding Rossmann-fold domains"/>
    <property type="match status" value="2"/>
</dbReference>
<keyword evidence="3" id="KW-0479">Metal-binding</keyword>
<sequence length="715" mass="76245">MKQILLNLKNGQIELTEAPCPQVEPGTLLIQTARTLVSAGTERMLVSFGSANLAGKALQQQDKVKQVLEKAATDGWIATYDAVRHKLDQRMPLGYCNVGRVIAVGDGVEGFAVGDRVASNGPHAEVARVPKHLCARVPDGVTDEQAAFTVMGAIALQGVRLAMPTLGEAFVVIGLGLVGLMSVQLLRANGCRVLGVDLDAERCALAESFGAQTVNPASGADPLAAALRFSRGRGVDGVLVAAATDSDEPMRNAARMCRKRGRIVLVGVTGLNLSRDDFFKKEITFQVSASYGPGRYDPLYEEKGQDYPVGFVRWTEQRNFEAVLDMMAEGRLQPEALITRRLDLEEAEQTYRQLAQGGGELGALLRYPRADAPAEAVTARRVALPVAAGAAAQDAVRVGFIGIGNYAARTLAPAFKAAGAQLLTVASSRGLSSVQYGRQLGFAHAASDADEVLRDPQVNLVAIATRHDTHADLVTRALAAGKHVFVEKPLALTDAEVDAIEGAYAAARQAGGAPQVMVGFNRRFAPQIVRMRELMQTVAEPKAMIMTVNAGHVPAENWLQDRAAGGGRIIGEACHFIDLLRHLSDAPIVDIQAQALGAAHAGAIVSDRASLMLRFEDGSLGSIHYLANGSKAFPKERLEVFCAGRVLQLDNFRRLRGYGWPGFGKMNLWRQDKGNAACVAASVASLRNGEAAPIPFDQIVQVSRAAIAADRLVTT</sequence>
<keyword evidence="8" id="KW-1185">Reference proteome</keyword>
<dbReference type="InterPro" id="IPR011032">
    <property type="entry name" value="GroES-like_sf"/>
</dbReference>
<evidence type="ECO:0000256" key="1">
    <source>
        <dbReference type="ARBA" id="ARBA00001947"/>
    </source>
</evidence>
<evidence type="ECO:0000313" key="7">
    <source>
        <dbReference type="EMBL" id="OSM00222.1"/>
    </source>
</evidence>
<dbReference type="InterPro" id="IPR020843">
    <property type="entry name" value="ER"/>
</dbReference>
<dbReference type="PANTHER" id="PTHR43350">
    <property type="entry name" value="NAD-DEPENDENT ALCOHOL DEHYDROGENASE"/>
    <property type="match status" value="1"/>
</dbReference>
<evidence type="ECO:0000256" key="3">
    <source>
        <dbReference type="ARBA" id="ARBA00022723"/>
    </source>
</evidence>
<dbReference type="InterPro" id="IPR036291">
    <property type="entry name" value="NAD(P)-bd_dom_sf"/>
</dbReference>
<dbReference type="GO" id="GO:0016491">
    <property type="term" value="F:oxidoreductase activity"/>
    <property type="evidence" value="ECO:0007669"/>
    <property type="project" value="UniProtKB-KW"/>
</dbReference>
<evidence type="ECO:0000259" key="6">
    <source>
        <dbReference type="SMART" id="SM00829"/>
    </source>
</evidence>
<dbReference type="GO" id="GO:0046872">
    <property type="term" value="F:metal ion binding"/>
    <property type="evidence" value="ECO:0007669"/>
    <property type="project" value="UniProtKB-KW"/>
</dbReference>
<accession>A0A1Y2K1Z8</accession>
<dbReference type="OrthoDB" id="9815825at2"/>
<gene>
    <name evidence="7" type="primary">iolG</name>
    <name evidence="7" type="ORF">MAIT1_00687</name>
</gene>
<dbReference type="InterPro" id="IPR000683">
    <property type="entry name" value="Gfo/Idh/MocA-like_OxRdtase_N"/>
</dbReference>
<evidence type="ECO:0000313" key="8">
    <source>
        <dbReference type="Proteomes" id="UP000194003"/>
    </source>
</evidence>
<dbReference type="GO" id="GO:0000166">
    <property type="term" value="F:nucleotide binding"/>
    <property type="evidence" value="ECO:0007669"/>
    <property type="project" value="InterPro"/>
</dbReference>
<dbReference type="Pfam" id="PF22725">
    <property type="entry name" value="GFO_IDH_MocA_C3"/>
    <property type="match status" value="1"/>
</dbReference>
<dbReference type="Pfam" id="PF00107">
    <property type="entry name" value="ADH_zinc_N"/>
    <property type="match status" value="1"/>
</dbReference>
<dbReference type="SUPFAM" id="SSF55347">
    <property type="entry name" value="Glyceraldehyde-3-phosphate dehydrogenase-like, C-terminal domain"/>
    <property type="match status" value="1"/>
</dbReference>
<dbReference type="EMBL" id="LVJN01000021">
    <property type="protein sequence ID" value="OSM00222.1"/>
    <property type="molecule type" value="Genomic_DNA"/>
</dbReference>
<proteinExistence type="inferred from homology"/>
<dbReference type="Gene3D" id="3.90.180.10">
    <property type="entry name" value="Medium-chain alcohol dehydrogenases, catalytic domain"/>
    <property type="match status" value="1"/>
</dbReference>
<dbReference type="CDD" id="cd08255">
    <property type="entry name" value="2-desacetyl-2-hydroxyethyl_bacteriochlorophyllide_like"/>
    <property type="match status" value="1"/>
</dbReference>
<comment type="caution">
    <text evidence="7">The sequence shown here is derived from an EMBL/GenBank/DDBJ whole genome shotgun (WGS) entry which is preliminary data.</text>
</comment>
<dbReference type="AlphaFoldDB" id="A0A1Y2K1Z8"/>
<feature type="domain" description="Enoyl reductase (ER)" evidence="6">
    <location>
        <begin position="51"/>
        <end position="359"/>
    </location>
</feature>
<dbReference type="Gene3D" id="3.40.50.720">
    <property type="entry name" value="NAD(P)-binding Rossmann-like Domain"/>
    <property type="match status" value="2"/>
</dbReference>
<evidence type="ECO:0000256" key="4">
    <source>
        <dbReference type="ARBA" id="ARBA00022833"/>
    </source>
</evidence>
<dbReference type="Gene3D" id="3.30.360.10">
    <property type="entry name" value="Dihydrodipicolinate Reductase, domain 2"/>
    <property type="match status" value="1"/>
</dbReference>
<dbReference type="SMART" id="SM00829">
    <property type="entry name" value="PKS_ER"/>
    <property type="match status" value="1"/>
</dbReference>
<name>A0A1Y2K1Z8_9PROT</name>
<keyword evidence="4" id="KW-0862">Zinc</keyword>
<keyword evidence="5" id="KW-0560">Oxidoreductase</keyword>
<evidence type="ECO:0000256" key="2">
    <source>
        <dbReference type="ARBA" id="ARBA00008072"/>
    </source>
</evidence>
<protein>
    <submittedName>
        <fullName evidence="7">Putative inositol 2-dehydrogenase</fullName>
    </submittedName>
</protein>
<organism evidence="7 8">
    <name type="scientific">Magnetofaba australis IT-1</name>
    <dbReference type="NCBI Taxonomy" id="1434232"/>
    <lineage>
        <taxon>Bacteria</taxon>
        <taxon>Pseudomonadati</taxon>
        <taxon>Pseudomonadota</taxon>
        <taxon>Magnetococcia</taxon>
        <taxon>Magnetococcales</taxon>
        <taxon>Magnetococcaceae</taxon>
        <taxon>Magnetofaba</taxon>
    </lineage>
</organism>
<dbReference type="SUPFAM" id="SSF50129">
    <property type="entry name" value="GroES-like"/>
    <property type="match status" value="1"/>
</dbReference>
<dbReference type="PANTHER" id="PTHR43350:SF19">
    <property type="entry name" value="D-GULOSIDE 3-DEHYDROGENASE"/>
    <property type="match status" value="1"/>
</dbReference>
<comment type="similarity">
    <text evidence="2">Belongs to the zinc-containing alcohol dehydrogenase family.</text>
</comment>
<dbReference type="InterPro" id="IPR055170">
    <property type="entry name" value="GFO_IDH_MocA-like_dom"/>
</dbReference>
<dbReference type="Pfam" id="PF01408">
    <property type="entry name" value="GFO_IDH_MocA"/>
    <property type="match status" value="1"/>
</dbReference>
<dbReference type="RefSeq" id="WP_085446750.1">
    <property type="nucleotide sequence ID" value="NZ_LVJN01000021.1"/>
</dbReference>
<comment type="cofactor">
    <cofactor evidence="1">
        <name>Zn(2+)</name>
        <dbReference type="ChEBI" id="CHEBI:29105"/>
    </cofactor>
</comment>
<dbReference type="STRING" id="1434232.MAIT1_00687"/>
<reference evidence="7 8" key="1">
    <citation type="journal article" date="2016" name="BMC Genomics">
        <title>Combined genomic and structural analyses of a cultured magnetotactic bacterium reveals its niche adaptation to a dynamic environment.</title>
        <authorList>
            <person name="Araujo A.C."/>
            <person name="Morillo V."/>
            <person name="Cypriano J."/>
            <person name="Teixeira L.C."/>
            <person name="Leao P."/>
            <person name="Lyra S."/>
            <person name="Almeida L.G."/>
            <person name="Bazylinski D.A."/>
            <person name="Vasconcellos A.T."/>
            <person name="Abreu F."/>
            <person name="Lins U."/>
        </authorList>
    </citation>
    <scope>NUCLEOTIDE SEQUENCE [LARGE SCALE GENOMIC DNA]</scope>
    <source>
        <strain evidence="7 8">IT-1</strain>
    </source>
</reference>
<evidence type="ECO:0000256" key="5">
    <source>
        <dbReference type="ARBA" id="ARBA00023002"/>
    </source>
</evidence>
<dbReference type="Proteomes" id="UP000194003">
    <property type="component" value="Unassembled WGS sequence"/>
</dbReference>
<dbReference type="InterPro" id="IPR013149">
    <property type="entry name" value="ADH-like_C"/>
</dbReference>